<name>A0ABV9T815_9BACT</name>
<dbReference type="Pfam" id="PF21338">
    <property type="entry name" value="Top1B_N_bact"/>
    <property type="match status" value="1"/>
</dbReference>
<dbReference type="SUPFAM" id="SSF55869">
    <property type="entry name" value="DNA topoisomerase I domain"/>
    <property type="match status" value="1"/>
</dbReference>
<proteinExistence type="inferred from homology"/>
<dbReference type="PRINTS" id="PR00416">
    <property type="entry name" value="EUTPISMRASEI"/>
</dbReference>
<dbReference type="Gene3D" id="1.10.132.120">
    <property type="match status" value="1"/>
</dbReference>
<dbReference type="InterPro" id="IPR014711">
    <property type="entry name" value="TopoI_cat_a-hlx-sub_euk"/>
</dbReference>
<dbReference type="Gene3D" id="3.30.66.10">
    <property type="entry name" value="DNA topoisomerase I domain"/>
    <property type="match status" value="1"/>
</dbReference>
<sequence length="331" mass="38330">MNPAIKHIDESSLCISRKRRGRGFVYLDECGNKIESKKVLKRIRKIVIPPMWSDVMICKFDDGHIQAVGRDAKGRKQYIYHSEWEKQQQEEKFARMAEFGNRLPALRKKTQKDLLQEDWAKSKVLALMVEILDESGIRIGNQQYTRQNGTYGLSTLRRKHIIEGRELVFHYKGKSKKEQNVTIEDPALIKHIREVAQLPGYEIFRYRDENGNLQNVDSYDVNQYLAEAMGEGFTSKDFRTWVGSRLALELFPAALQLKEEEPRQKLDNLLIRLVADELGNTPTVCRGYYVHPLLLRKIEAGEIPRHNPFRDSGKAHGHTASEKLLMKLLKA</sequence>
<keyword evidence="6" id="KW-0413">Isomerase</keyword>
<evidence type="ECO:0000256" key="4">
    <source>
        <dbReference type="ARBA" id="ARBA00023029"/>
    </source>
</evidence>
<evidence type="ECO:0000313" key="9">
    <source>
        <dbReference type="EMBL" id="MFC4874905.1"/>
    </source>
</evidence>
<evidence type="ECO:0000256" key="1">
    <source>
        <dbReference type="ARBA" id="ARBA00000213"/>
    </source>
</evidence>
<keyword evidence="10" id="KW-1185">Reference proteome</keyword>
<evidence type="ECO:0000259" key="7">
    <source>
        <dbReference type="Pfam" id="PF01028"/>
    </source>
</evidence>
<evidence type="ECO:0000313" key="10">
    <source>
        <dbReference type="Proteomes" id="UP001595818"/>
    </source>
</evidence>
<comment type="similarity">
    <text evidence="2">Belongs to the type IB topoisomerase family.</text>
</comment>
<dbReference type="Proteomes" id="UP001595818">
    <property type="component" value="Unassembled WGS sequence"/>
</dbReference>
<dbReference type="InterPro" id="IPR035447">
    <property type="entry name" value="DNA_topo_I_N_sf"/>
</dbReference>
<dbReference type="Pfam" id="PF01028">
    <property type="entry name" value="Topoisom_I"/>
    <property type="match status" value="1"/>
</dbReference>
<protein>
    <recommendedName>
        <fullName evidence="3">DNA topoisomerase</fullName>
        <ecNumber evidence="3">5.6.2.1</ecNumber>
    </recommendedName>
</protein>
<accession>A0ABV9T815</accession>
<dbReference type="EC" id="5.6.2.1" evidence="3"/>
<evidence type="ECO:0000256" key="6">
    <source>
        <dbReference type="ARBA" id="ARBA00023235"/>
    </source>
</evidence>
<dbReference type="PROSITE" id="PS52038">
    <property type="entry name" value="TOPO_IB_2"/>
    <property type="match status" value="1"/>
</dbReference>
<evidence type="ECO:0000256" key="5">
    <source>
        <dbReference type="ARBA" id="ARBA00023125"/>
    </source>
</evidence>
<dbReference type="InterPro" id="IPR049331">
    <property type="entry name" value="Top1B_N_bact"/>
</dbReference>
<organism evidence="9 10">
    <name type="scientific">Negadavirga shengliensis</name>
    <dbReference type="NCBI Taxonomy" id="1389218"/>
    <lineage>
        <taxon>Bacteria</taxon>
        <taxon>Pseudomonadati</taxon>
        <taxon>Bacteroidota</taxon>
        <taxon>Cytophagia</taxon>
        <taxon>Cytophagales</taxon>
        <taxon>Cyclobacteriaceae</taxon>
        <taxon>Negadavirga</taxon>
    </lineage>
</organism>
<dbReference type="EMBL" id="JBHSJJ010000024">
    <property type="protein sequence ID" value="MFC4874905.1"/>
    <property type="molecule type" value="Genomic_DNA"/>
</dbReference>
<dbReference type="SUPFAM" id="SSF56349">
    <property type="entry name" value="DNA breaking-rejoining enzymes"/>
    <property type="match status" value="1"/>
</dbReference>
<feature type="domain" description="DNA topoisomerase I catalytic core eukaryotic-type" evidence="7">
    <location>
        <begin position="82"/>
        <end position="284"/>
    </location>
</feature>
<evidence type="ECO:0000259" key="8">
    <source>
        <dbReference type="Pfam" id="PF21338"/>
    </source>
</evidence>
<keyword evidence="4" id="KW-0799">Topoisomerase</keyword>
<dbReference type="InterPro" id="IPR011010">
    <property type="entry name" value="DNA_brk_join_enz"/>
</dbReference>
<evidence type="ECO:0000256" key="3">
    <source>
        <dbReference type="ARBA" id="ARBA00012891"/>
    </source>
</evidence>
<comment type="caution">
    <text evidence="9">The sequence shown here is derived from an EMBL/GenBank/DDBJ whole genome shotgun (WGS) entry which is preliminary data.</text>
</comment>
<gene>
    <name evidence="9" type="ORF">ACFPFU_24590</name>
</gene>
<feature type="domain" description="DNA topoisomerase IB N-terminal" evidence="8">
    <location>
        <begin position="23"/>
        <end position="71"/>
    </location>
</feature>
<dbReference type="RefSeq" id="WP_377069208.1">
    <property type="nucleotide sequence ID" value="NZ_JBHSJJ010000024.1"/>
</dbReference>
<dbReference type="Gene3D" id="3.90.15.10">
    <property type="entry name" value="Topoisomerase I, Chain A, domain 3"/>
    <property type="match status" value="1"/>
</dbReference>
<dbReference type="InterPro" id="IPR013500">
    <property type="entry name" value="TopoI_cat_euk"/>
</dbReference>
<dbReference type="InterPro" id="IPR001631">
    <property type="entry name" value="TopoI"/>
</dbReference>
<keyword evidence="5" id="KW-0238">DNA-binding</keyword>
<comment type="catalytic activity">
    <reaction evidence="1">
        <text>ATP-independent breakage of single-stranded DNA, followed by passage and rejoining.</text>
        <dbReference type="EC" id="5.6.2.1"/>
    </reaction>
</comment>
<reference evidence="10" key="1">
    <citation type="journal article" date="2019" name="Int. J. Syst. Evol. Microbiol.">
        <title>The Global Catalogue of Microorganisms (GCM) 10K type strain sequencing project: providing services to taxonomists for standard genome sequencing and annotation.</title>
        <authorList>
            <consortium name="The Broad Institute Genomics Platform"/>
            <consortium name="The Broad Institute Genome Sequencing Center for Infectious Disease"/>
            <person name="Wu L."/>
            <person name="Ma J."/>
        </authorList>
    </citation>
    <scope>NUCLEOTIDE SEQUENCE [LARGE SCALE GENOMIC DNA]</scope>
    <source>
        <strain evidence="10">CGMCC 4.7466</strain>
    </source>
</reference>
<evidence type="ECO:0000256" key="2">
    <source>
        <dbReference type="ARBA" id="ARBA00006645"/>
    </source>
</evidence>